<name>A0A1B7LH64_9FIRM</name>
<gene>
    <name evidence="3" type="ORF">A6M21_06385</name>
</gene>
<dbReference type="PRINTS" id="PR01438">
    <property type="entry name" value="UNVRSLSTRESS"/>
</dbReference>
<accession>A0A1B7LH64</accession>
<dbReference type="STRING" id="1838280.A6M21_06385"/>
<dbReference type="PANTHER" id="PTHR46268">
    <property type="entry name" value="STRESS RESPONSE PROTEIN NHAX"/>
    <property type="match status" value="1"/>
</dbReference>
<feature type="domain" description="UspA" evidence="2">
    <location>
        <begin position="44"/>
        <end position="183"/>
    </location>
</feature>
<dbReference type="PANTHER" id="PTHR46268:SF6">
    <property type="entry name" value="UNIVERSAL STRESS PROTEIN UP12"/>
    <property type="match status" value="1"/>
</dbReference>
<dbReference type="Proteomes" id="UP000078532">
    <property type="component" value="Unassembled WGS sequence"/>
</dbReference>
<dbReference type="AlphaFoldDB" id="A0A1B7LH64"/>
<dbReference type="Gene3D" id="3.40.50.620">
    <property type="entry name" value="HUPs"/>
    <property type="match status" value="1"/>
</dbReference>
<dbReference type="EMBL" id="LYVF01000062">
    <property type="protein sequence ID" value="OAT85532.1"/>
    <property type="molecule type" value="Genomic_DNA"/>
</dbReference>
<dbReference type="Pfam" id="PF00582">
    <property type="entry name" value="Usp"/>
    <property type="match status" value="1"/>
</dbReference>
<evidence type="ECO:0000259" key="2">
    <source>
        <dbReference type="Pfam" id="PF00582"/>
    </source>
</evidence>
<dbReference type="SUPFAM" id="SSF52402">
    <property type="entry name" value="Adenine nucleotide alpha hydrolases-like"/>
    <property type="match status" value="1"/>
</dbReference>
<protein>
    <recommendedName>
        <fullName evidence="2">UspA domain-containing protein</fullName>
    </recommendedName>
</protein>
<sequence>METEGRIGHAPDGRFFPLNNWPGKAICCIIHPYILYQGVCTCMKILVPVDGSASSMRAAEHVLQMARNHPEAEVTLLAVACSFDAIYFAGEMISETWLSEECRKRFAQKLNQAAKIFSDAGLPVKTVLLTGNPGSEIVKYIQDEGMDEVVMGSRGHNPLAAMALGSVTYKVLHHVKIPVTVIK</sequence>
<evidence type="ECO:0000313" key="4">
    <source>
        <dbReference type="Proteomes" id="UP000078532"/>
    </source>
</evidence>
<dbReference type="CDD" id="cd00293">
    <property type="entry name" value="USP-like"/>
    <property type="match status" value="1"/>
</dbReference>
<evidence type="ECO:0000313" key="3">
    <source>
        <dbReference type="EMBL" id="OAT85532.1"/>
    </source>
</evidence>
<evidence type="ECO:0000256" key="1">
    <source>
        <dbReference type="ARBA" id="ARBA00008791"/>
    </source>
</evidence>
<dbReference type="InterPro" id="IPR006016">
    <property type="entry name" value="UspA"/>
</dbReference>
<keyword evidence="4" id="KW-1185">Reference proteome</keyword>
<reference evidence="3 4" key="1">
    <citation type="submission" date="2016-04" db="EMBL/GenBank/DDBJ databases">
        <authorList>
            <person name="Evans L.H."/>
            <person name="Alamgir A."/>
            <person name="Owens N."/>
            <person name="Weber N.D."/>
            <person name="Virtaneva K."/>
            <person name="Barbian K."/>
            <person name="Babar A."/>
            <person name="Rosenke K."/>
        </authorList>
    </citation>
    <scope>NUCLEOTIDE SEQUENCE [LARGE SCALE GENOMIC DNA]</scope>
    <source>
        <strain evidence="3 4">LMa1</strain>
    </source>
</reference>
<comment type="caution">
    <text evidence="3">The sequence shown here is derived from an EMBL/GenBank/DDBJ whole genome shotgun (WGS) entry which is preliminary data.</text>
</comment>
<dbReference type="InterPro" id="IPR014729">
    <property type="entry name" value="Rossmann-like_a/b/a_fold"/>
</dbReference>
<organism evidence="3 4">
    <name type="scientific">Desulfotomaculum copahuensis</name>
    <dbReference type="NCBI Taxonomy" id="1838280"/>
    <lineage>
        <taxon>Bacteria</taxon>
        <taxon>Bacillati</taxon>
        <taxon>Bacillota</taxon>
        <taxon>Clostridia</taxon>
        <taxon>Eubacteriales</taxon>
        <taxon>Desulfotomaculaceae</taxon>
        <taxon>Desulfotomaculum</taxon>
    </lineage>
</organism>
<dbReference type="InterPro" id="IPR006015">
    <property type="entry name" value="Universal_stress_UspA"/>
</dbReference>
<comment type="similarity">
    <text evidence="1">Belongs to the universal stress protein A family.</text>
</comment>
<proteinExistence type="inferred from homology"/>